<dbReference type="PANTHER" id="PTHR10000">
    <property type="entry name" value="PHOSPHOSERINE PHOSPHATASE"/>
    <property type="match status" value="1"/>
</dbReference>
<dbReference type="PANTHER" id="PTHR10000:SF8">
    <property type="entry name" value="HAD SUPERFAMILY HYDROLASE-LIKE, TYPE 3"/>
    <property type="match status" value="1"/>
</dbReference>
<gene>
    <name evidence="1" type="ORF">GCM10007380_35400</name>
</gene>
<accession>A0A8J3F4M5</accession>
<dbReference type="CDD" id="cd07516">
    <property type="entry name" value="HAD_Pase"/>
    <property type="match status" value="1"/>
</dbReference>
<dbReference type="OrthoDB" id="9790031at2"/>
<comment type="caution">
    <text evidence="1">The sequence shown here is derived from an EMBL/GenBank/DDBJ whole genome shotgun (WGS) entry which is preliminary data.</text>
</comment>
<protein>
    <submittedName>
        <fullName evidence="1">Haloacid dehalogenase</fullName>
    </submittedName>
</protein>
<dbReference type="Proteomes" id="UP000626244">
    <property type="component" value="Unassembled WGS sequence"/>
</dbReference>
<name>A0A8J3F4M5_9BACI</name>
<sequence>MEYKMIVLDIDDTLLTDEHVISPPTKEALLKAQDMGVKVVLASGRPTFAMHKLAEDLLLHEYGSYVLSFNGGIITDYRTKNNVYECTLTKEQAHELYELSKKHDVFVHTYVENDIITEKGNQYTDIEGQLTGMAIKEVNSFTEHVQNDVVKLLMLEDPEKLVKVEKILQQELEGKISVMRSKPFFLELTNNEVDKGKSLNHLIQILGIRQDEVIAIGDGYNDLPMIKFAGLGVAMGNAADEIKQQADYVTSSNNEDGVAKVVEKFIFENIKSPI</sequence>
<dbReference type="SFLD" id="SFLDS00003">
    <property type="entry name" value="Haloacid_Dehalogenase"/>
    <property type="match status" value="1"/>
</dbReference>
<dbReference type="RefSeq" id="WP_088001510.1">
    <property type="nucleotide sequence ID" value="NZ_BMHB01000002.1"/>
</dbReference>
<dbReference type="Gene3D" id="3.40.50.1000">
    <property type="entry name" value="HAD superfamily/HAD-like"/>
    <property type="match status" value="1"/>
</dbReference>
<dbReference type="GO" id="GO:0016791">
    <property type="term" value="F:phosphatase activity"/>
    <property type="evidence" value="ECO:0007669"/>
    <property type="project" value="TreeGrafter"/>
</dbReference>
<dbReference type="InterPro" id="IPR036412">
    <property type="entry name" value="HAD-like_sf"/>
</dbReference>
<dbReference type="InterPro" id="IPR000150">
    <property type="entry name" value="Cof"/>
</dbReference>
<dbReference type="PROSITE" id="PS01229">
    <property type="entry name" value="COF_2"/>
    <property type="match status" value="1"/>
</dbReference>
<keyword evidence="2" id="KW-1185">Reference proteome</keyword>
<dbReference type="SUPFAM" id="SSF56784">
    <property type="entry name" value="HAD-like"/>
    <property type="match status" value="1"/>
</dbReference>
<evidence type="ECO:0000313" key="1">
    <source>
        <dbReference type="EMBL" id="GGI16926.1"/>
    </source>
</evidence>
<dbReference type="NCBIfam" id="TIGR01484">
    <property type="entry name" value="HAD-SF-IIB"/>
    <property type="match status" value="1"/>
</dbReference>
<dbReference type="SFLD" id="SFLDG01140">
    <property type="entry name" value="C2.B:_Phosphomannomutase_and_P"/>
    <property type="match status" value="1"/>
</dbReference>
<dbReference type="NCBIfam" id="TIGR00099">
    <property type="entry name" value="Cof-subfamily"/>
    <property type="match status" value="1"/>
</dbReference>
<proteinExistence type="predicted"/>
<evidence type="ECO:0000313" key="2">
    <source>
        <dbReference type="Proteomes" id="UP000626244"/>
    </source>
</evidence>
<dbReference type="Gene3D" id="3.30.1240.10">
    <property type="match status" value="1"/>
</dbReference>
<dbReference type="AlphaFoldDB" id="A0A8J3F4M5"/>
<dbReference type="SFLD" id="SFLDG01144">
    <property type="entry name" value="C2.B.4:_PGP_Like"/>
    <property type="match status" value="1"/>
</dbReference>
<dbReference type="GO" id="GO:0000287">
    <property type="term" value="F:magnesium ion binding"/>
    <property type="evidence" value="ECO:0007669"/>
    <property type="project" value="TreeGrafter"/>
</dbReference>
<dbReference type="Pfam" id="PF08282">
    <property type="entry name" value="Hydrolase_3"/>
    <property type="match status" value="1"/>
</dbReference>
<dbReference type="InterPro" id="IPR023214">
    <property type="entry name" value="HAD_sf"/>
</dbReference>
<dbReference type="GO" id="GO:0005829">
    <property type="term" value="C:cytosol"/>
    <property type="evidence" value="ECO:0007669"/>
    <property type="project" value="TreeGrafter"/>
</dbReference>
<dbReference type="EMBL" id="BMHB01000002">
    <property type="protein sequence ID" value="GGI16926.1"/>
    <property type="molecule type" value="Genomic_DNA"/>
</dbReference>
<organism evidence="1 2">
    <name type="scientific">Gottfriedia solisilvae</name>
    <dbReference type="NCBI Taxonomy" id="1516104"/>
    <lineage>
        <taxon>Bacteria</taxon>
        <taxon>Bacillati</taxon>
        <taxon>Bacillota</taxon>
        <taxon>Bacilli</taxon>
        <taxon>Bacillales</taxon>
        <taxon>Bacillaceae</taxon>
        <taxon>Gottfriedia</taxon>
    </lineage>
</organism>
<dbReference type="InterPro" id="IPR006379">
    <property type="entry name" value="HAD-SF_hydro_IIB"/>
</dbReference>
<reference evidence="2" key="1">
    <citation type="journal article" date="2019" name="Int. J. Syst. Evol. Microbiol.">
        <title>The Global Catalogue of Microorganisms (GCM) 10K type strain sequencing project: providing services to taxonomists for standard genome sequencing and annotation.</title>
        <authorList>
            <consortium name="The Broad Institute Genomics Platform"/>
            <consortium name="The Broad Institute Genome Sequencing Center for Infectious Disease"/>
            <person name="Wu L."/>
            <person name="Ma J."/>
        </authorList>
    </citation>
    <scope>NUCLEOTIDE SEQUENCE [LARGE SCALE GENOMIC DNA]</scope>
    <source>
        <strain evidence="2">CGMCC 1.14993</strain>
    </source>
</reference>